<evidence type="ECO:0000313" key="2">
    <source>
        <dbReference type="EMBL" id="UWZ37969.1"/>
    </source>
</evidence>
<gene>
    <name evidence="2" type="ORF">Drose_06765</name>
</gene>
<sequence>MDDLLDGPGLVDGHCHGVVGDPLDAGAFAMLSTLGPEQACRLLRCPPRTPNAWPERWARTTPAASIGSETPPTRM</sequence>
<proteinExistence type="predicted"/>
<keyword evidence="3" id="KW-1185">Reference proteome</keyword>
<organism evidence="2 3">
    <name type="scientific">Dactylosporangium roseum</name>
    <dbReference type="NCBI Taxonomy" id="47989"/>
    <lineage>
        <taxon>Bacteria</taxon>
        <taxon>Bacillati</taxon>
        <taxon>Actinomycetota</taxon>
        <taxon>Actinomycetes</taxon>
        <taxon>Micromonosporales</taxon>
        <taxon>Micromonosporaceae</taxon>
        <taxon>Dactylosporangium</taxon>
    </lineage>
</organism>
<protein>
    <submittedName>
        <fullName evidence="2">Uncharacterized protein</fullName>
    </submittedName>
</protein>
<dbReference type="RefSeq" id="WP_260727334.1">
    <property type="nucleotide sequence ID" value="NZ_BAAABS010000033.1"/>
</dbReference>
<name>A0ABY5Z8I7_9ACTN</name>
<feature type="region of interest" description="Disordered" evidence="1">
    <location>
        <begin position="53"/>
        <end position="75"/>
    </location>
</feature>
<reference evidence="2" key="1">
    <citation type="submission" date="2021-04" db="EMBL/GenBank/DDBJ databases">
        <title>Biosynthetic gene clusters of Dactylosporangioum roseum.</title>
        <authorList>
            <person name="Hartkoorn R.C."/>
            <person name="Beaudoing E."/>
            <person name="Hot D."/>
            <person name="Moureu S."/>
        </authorList>
    </citation>
    <scope>NUCLEOTIDE SEQUENCE</scope>
    <source>
        <strain evidence="2">NRRL B-16295</strain>
    </source>
</reference>
<dbReference type="Proteomes" id="UP001058271">
    <property type="component" value="Chromosome"/>
</dbReference>
<evidence type="ECO:0000256" key="1">
    <source>
        <dbReference type="SAM" id="MobiDB-lite"/>
    </source>
</evidence>
<evidence type="ECO:0000313" key="3">
    <source>
        <dbReference type="Proteomes" id="UP001058271"/>
    </source>
</evidence>
<dbReference type="EMBL" id="CP073721">
    <property type="protein sequence ID" value="UWZ37969.1"/>
    <property type="molecule type" value="Genomic_DNA"/>
</dbReference>
<accession>A0ABY5Z8I7</accession>